<proteinExistence type="predicted"/>
<reference evidence="10" key="1">
    <citation type="journal article" date="2019" name="Int. J. Syst. Evol. Microbiol.">
        <title>The Global Catalogue of Microorganisms (GCM) 10K type strain sequencing project: providing services to taxonomists for standard genome sequencing and annotation.</title>
        <authorList>
            <consortium name="The Broad Institute Genomics Platform"/>
            <consortium name="The Broad Institute Genome Sequencing Center for Infectious Disease"/>
            <person name="Wu L."/>
            <person name="Ma J."/>
        </authorList>
    </citation>
    <scope>NUCLEOTIDE SEQUENCE [LARGE SCALE GENOMIC DNA]</scope>
    <source>
        <strain evidence="10">KCTC 13193</strain>
    </source>
</reference>
<keyword evidence="5 9" id="KW-0418">Kinase</keyword>
<dbReference type="InterPro" id="IPR036554">
    <property type="entry name" value="GHMP_kinase_C_sf"/>
</dbReference>
<dbReference type="InterPro" id="IPR035102">
    <property type="entry name" value="Phosphomevalonate_kinase"/>
</dbReference>
<sequence>MNVLSHTSMTLKVPGKLMVAGEFAVLEPHHHLVVMAVDRFVYANIESTDMNLLSLQDYQLHDLFWKVEKGRVSIDSTDPRTKFVEDAMSMALTYLRENSFVPAPFKLSIKSELDDESGVKYGLGSSAAVVTAVISSVLNHVMAEAPSKELVFKLAAMSHVKTQGNGSGADVAASAYGGFLQYTSFQAEWLNEQLEKAETVSGLLEDEWIYFSSKAITMPEEIYVCIGWTGKPASTKKLVDEIVKLKSDAPEVYGKFLSDSETAVDEFLTGMNQRDIPKLLKGVKMNRTALAQIGGYAGVEIETRLLGKLCDLAEEHGGAGKPSGAGGGDCGIAFMPSKGQAERLIEAWTAAGIKPLSIHPYDCGAEIIGN</sequence>
<keyword evidence="6" id="KW-0067">ATP-binding</keyword>
<dbReference type="PRINTS" id="PR00959">
    <property type="entry name" value="MEVGALKINASE"/>
</dbReference>
<evidence type="ECO:0000259" key="8">
    <source>
        <dbReference type="Pfam" id="PF08544"/>
    </source>
</evidence>
<evidence type="ECO:0000313" key="10">
    <source>
        <dbReference type="Proteomes" id="UP001595387"/>
    </source>
</evidence>
<dbReference type="Proteomes" id="UP001595387">
    <property type="component" value="Unassembled WGS sequence"/>
</dbReference>
<keyword evidence="3 9" id="KW-0808">Transferase</keyword>
<accession>A0ABV7A3M9</accession>
<dbReference type="PANTHER" id="PTHR31814">
    <property type="match status" value="1"/>
</dbReference>
<dbReference type="Gene3D" id="3.30.70.890">
    <property type="entry name" value="GHMP kinase, C-terminal domain"/>
    <property type="match status" value="1"/>
</dbReference>
<evidence type="ECO:0000256" key="3">
    <source>
        <dbReference type="ARBA" id="ARBA00022679"/>
    </source>
</evidence>
<organism evidence="9 10">
    <name type="scientific">Virgibacillus sediminis</name>
    <dbReference type="NCBI Taxonomy" id="202260"/>
    <lineage>
        <taxon>Bacteria</taxon>
        <taxon>Bacillati</taxon>
        <taxon>Bacillota</taxon>
        <taxon>Bacilli</taxon>
        <taxon>Bacillales</taxon>
        <taxon>Bacillaceae</taxon>
        <taxon>Virgibacillus</taxon>
    </lineage>
</organism>
<evidence type="ECO:0000256" key="6">
    <source>
        <dbReference type="ARBA" id="ARBA00022840"/>
    </source>
</evidence>
<dbReference type="RefSeq" id="WP_390303034.1">
    <property type="nucleotide sequence ID" value="NZ_JBHRRZ010000006.1"/>
</dbReference>
<evidence type="ECO:0000256" key="2">
    <source>
        <dbReference type="ARBA" id="ARBA00012958"/>
    </source>
</evidence>
<dbReference type="InterPro" id="IPR014721">
    <property type="entry name" value="Ribsml_uS5_D2-typ_fold_subgr"/>
</dbReference>
<dbReference type="InterPro" id="IPR013750">
    <property type="entry name" value="GHMP_kinase_C_dom"/>
</dbReference>
<evidence type="ECO:0000256" key="4">
    <source>
        <dbReference type="ARBA" id="ARBA00022741"/>
    </source>
</evidence>
<evidence type="ECO:0000256" key="1">
    <source>
        <dbReference type="ARBA" id="ARBA00005017"/>
    </source>
</evidence>
<gene>
    <name evidence="9" type="ORF">ACFODW_03470</name>
</gene>
<dbReference type="PANTHER" id="PTHR31814:SF2">
    <property type="entry name" value="PHOSPHOMEVALONATE KINASE"/>
    <property type="match status" value="1"/>
</dbReference>
<comment type="pathway">
    <text evidence="1">Isoprenoid biosynthesis; isopentenyl diphosphate biosynthesis via mevalonate pathway; isopentenyl diphosphate from (R)-mevalonate: step 2/3.</text>
</comment>
<evidence type="ECO:0000313" key="9">
    <source>
        <dbReference type="EMBL" id="MFC2947420.1"/>
    </source>
</evidence>
<evidence type="ECO:0000259" key="7">
    <source>
        <dbReference type="Pfam" id="PF00288"/>
    </source>
</evidence>
<dbReference type="Pfam" id="PF08544">
    <property type="entry name" value="GHMP_kinases_C"/>
    <property type="match status" value="1"/>
</dbReference>
<name>A0ABV7A3M9_9BACI</name>
<feature type="domain" description="GHMP kinase N-terminal" evidence="7">
    <location>
        <begin position="91"/>
        <end position="178"/>
    </location>
</feature>
<dbReference type="SUPFAM" id="SSF55060">
    <property type="entry name" value="GHMP Kinase, C-terminal domain"/>
    <property type="match status" value="1"/>
</dbReference>
<keyword evidence="4" id="KW-0547">Nucleotide-binding</keyword>
<dbReference type="InterPro" id="IPR020568">
    <property type="entry name" value="Ribosomal_Su5_D2-typ_SF"/>
</dbReference>
<dbReference type="EMBL" id="JBHRRZ010000006">
    <property type="protein sequence ID" value="MFC2947420.1"/>
    <property type="molecule type" value="Genomic_DNA"/>
</dbReference>
<dbReference type="Gene3D" id="3.30.230.10">
    <property type="match status" value="1"/>
</dbReference>
<dbReference type="InterPro" id="IPR005917">
    <property type="entry name" value="Pmev_kinase_bact"/>
</dbReference>
<feature type="domain" description="GHMP kinase C-terminal" evidence="8">
    <location>
        <begin position="298"/>
        <end position="353"/>
    </location>
</feature>
<dbReference type="GO" id="GO:0004631">
    <property type="term" value="F:phosphomevalonate kinase activity"/>
    <property type="evidence" value="ECO:0007669"/>
    <property type="project" value="UniProtKB-EC"/>
</dbReference>
<dbReference type="EC" id="2.7.4.2" evidence="2"/>
<dbReference type="InterPro" id="IPR006204">
    <property type="entry name" value="GHMP_kinase_N_dom"/>
</dbReference>
<comment type="caution">
    <text evidence="9">The sequence shown here is derived from an EMBL/GenBank/DDBJ whole genome shotgun (WGS) entry which is preliminary data.</text>
</comment>
<dbReference type="SUPFAM" id="SSF54211">
    <property type="entry name" value="Ribosomal protein S5 domain 2-like"/>
    <property type="match status" value="1"/>
</dbReference>
<evidence type="ECO:0000256" key="5">
    <source>
        <dbReference type="ARBA" id="ARBA00022777"/>
    </source>
</evidence>
<dbReference type="NCBIfam" id="TIGR01220">
    <property type="entry name" value="Pmev_kin_Gr_pos"/>
    <property type="match status" value="1"/>
</dbReference>
<keyword evidence="10" id="KW-1185">Reference proteome</keyword>
<dbReference type="Pfam" id="PF00288">
    <property type="entry name" value="GHMP_kinases_N"/>
    <property type="match status" value="1"/>
</dbReference>
<protein>
    <recommendedName>
        <fullName evidence="2">phosphomevalonate kinase</fullName>
        <ecNumber evidence="2">2.7.4.2</ecNumber>
    </recommendedName>
</protein>